<dbReference type="Proteomes" id="UP000630445">
    <property type="component" value="Unassembled WGS sequence"/>
</dbReference>
<dbReference type="OrthoDB" id="3796275at2759"/>
<comment type="caution">
    <text evidence="1">The sequence shown here is derived from an EMBL/GenBank/DDBJ whole genome shotgun (WGS) entry which is preliminary data.</text>
</comment>
<evidence type="ECO:0000313" key="2">
    <source>
        <dbReference type="Proteomes" id="UP000630445"/>
    </source>
</evidence>
<proteinExistence type="predicted"/>
<evidence type="ECO:0000313" key="1">
    <source>
        <dbReference type="EMBL" id="KAF7128282.1"/>
    </source>
</evidence>
<accession>A0A8H6PD83</accession>
<gene>
    <name evidence="1" type="ORF">CNMCM5793_002824</name>
</gene>
<organism evidence="1 2">
    <name type="scientific">Aspergillus hiratsukae</name>
    <dbReference type="NCBI Taxonomy" id="1194566"/>
    <lineage>
        <taxon>Eukaryota</taxon>
        <taxon>Fungi</taxon>
        <taxon>Dikarya</taxon>
        <taxon>Ascomycota</taxon>
        <taxon>Pezizomycotina</taxon>
        <taxon>Eurotiomycetes</taxon>
        <taxon>Eurotiomycetidae</taxon>
        <taxon>Eurotiales</taxon>
        <taxon>Aspergillaceae</taxon>
        <taxon>Aspergillus</taxon>
        <taxon>Aspergillus subgen. Fumigati</taxon>
    </lineage>
</organism>
<dbReference type="EMBL" id="JACBAD010001935">
    <property type="protein sequence ID" value="KAF7128282.1"/>
    <property type="molecule type" value="Genomic_DNA"/>
</dbReference>
<sequence length="413" mass="46760">MIAEYLHHPSAVTLKNANKYFRSSIAAENPKHLRTNADERANNHTQNALQEQTWGVFQAMQTAHTRACSAQCPDARIICGRKTTVMLRAAGPLRRGSGVASVVRTSPALPERSVFLSFHLAHVRAKVVGEAKVPWITEHHLRDQVFQAGLMEDNFRRVLGQIAQYMFELRLKYGSLTTYNQTIFCAPWDIPAFQIPESMEEWEDLVAGSLEQQNADQNQPEESCRVGSSALNNSQYHTRSNALHKIHFAGNLQPWPGFLNAVQGCHEDHTWQQRTLGYTLQAWDPYRHGRFADFKCIPSTYSGTPDVIVKDSNHALKIVGELKAPWIIEHRIRLDDDQHFRTENVHDQSERCEGLVELNLSTRLTGLVTGLPIEWVLNRASFTPMFGKGDYNTFTDGVLRISKTQARTSRNCA</sequence>
<dbReference type="AlphaFoldDB" id="A0A8H6PD83"/>
<protein>
    <submittedName>
        <fullName evidence="1">Uncharacterized protein</fullName>
    </submittedName>
</protein>
<keyword evidence="2" id="KW-1185">Reference proteome</keyword>
<reference evidence="1" key="1">
    <citation type="submission" date="2020-06" db="EMBL/GenBank/DDBJ databases">
        <title>Draft genome sequences of strains closely related to Aspergillus parafelis and Aspergillus hiratsukae.</title>
        <authorList>
            <person name="Dos Santos R.A.C."/>
            <person name="Rivero-Menendez O."/>
            <person name="Steenwyk J.L."/>
            <person name="Mead M.E."/>
            <person name="Goldman G.H."/>
            <person name="Alastruey-Izquierdo A."/>
            <person name="Rokas A."/>
        </authorList>
    </citation>
    <scope>NUCLEOTIDE SEQUENCE</scope>
    <source>
        <strain evidence="1">CNM-CM5793</strain>
    </source>
</reference>
<name>A0A8H6PD83_9EURO</name>